<dbReference type="InterPro" id="IPR013783">
    <property type="entry name" value="Ig-like_fold"/>
</dbReference>
<evidence type="ECO:0000256" key="4">
    <source>
        <dbReference type="SAM" id="MobiDB-lite"/>
    </source>
</evidence>
<name>A0A1S8CW91_9GAMM</name>
<dbReference type="Pfam" id="PF17210">
    <property type="entry name" value="SdrD_B"/>
    <property type="match status" value="1"/>
</dbReference>
<feature type="domain" description="DUF11" evidence="5">
    <location>
        <begin position="1215"/>
        <end position="1344"/>
    </location>
</feature>
<proteinExistence type="predicted"/>
<feature type="domain" description="SpaA-like prealbumin fold" evidence="7">
    <location>
        <begin position="669"/>
        <end position="787"/>
    </location>
</feature>
<keyword evidence="3" id="KW-0732">Signal</keyword>
<dbReference type="SUPFAM" id="SSF117074">
    <property type="entry name" value="Hypothetical protein PA1324"/>
    <property type="match status" value="1"/>
</dbReference>
<evidence type="ECO:0000313" key="9">
    <source>
        <dbReference type="Proteomes" id="UP000192132"/>
    </source>
</evidence>
<feature type="domain" description="DUF11" evidence="5">
    <location>
        <begin position="357"/>
        <end position="483"/>
    </location>
</feature>
<dbReference type="NCBIfam" id="TIGR01451">
    <property type="entry name" value="B_ant_repeat"/>
    <property type="match status" value="3"/>
</dbReference>
<accession>A0A1S8CW91</accession>
<dbReference type="InterPro" id="IPR033764">
    <property type="entry name" value="Sdr_B"/>
</dbReference>
<gene>
    <name evidence="8" type="ORF">BKE30_06350</name>
</gene>
<keyword evidence="2" id="KW-0964">Secreted</keyword>
<evidence type="ECO:0000256" key="1">
    <source>
        <dbReference type="ARBA" id="ARBA00004613"/>
    </source>
</evidence>
<dbReference type="Proteomes" id="UP000192132">
    <property type="component" value="Unassembled WGS sequence"/>
</dbReference>
<keyword evidence="9" id="KW-1185">Reference proteome</keyword>
<dbReference type="InterPro" id="IPR047589">
    <property type="entry name" value="DUF11_rpt"/>
</dbReference>
<dbReference type="STRING" id="1907941.BKE30_06350"/>
<feature type="region of interest" description="Disordered" evidence="4">
    <location>
        <begin position="1012"/>
        <end position="1032"/>
    </location>
</feature>
<protein>
    <recommendedName>
        <fullName evidence="10">DUF11 domain-containing protein</fullName>
    </recommendedName>
</protein>
<evidence type="ECO:0000259" key="7">
    <source>
        <dbReference type="Pfam" id="PF24514"/>
    </source>
</evidence>
<evidence type="ECO:0000259" key="5">
    <source>
        <dbReference type="Pfam" id="PF01345"/>
    </source>
</evidence>
<sequence length="2078" mass="209345">MFGGTVTGSSNVVTQATVYSPLNSIGAPTNSNFAATLQNAPSGCSNGSTCSSGTTGGIDTASNYGSGMFAATKGLIGSATNGRYKIGSITVTFNRAVTNPILQVAGLGGTTGNLGLSAEFDLVSNSSLNNSIVMSRLAGSKELTVNGGRISNNASAISATTGSGGASGSIYLQGRRITTLTFDVYIRGDGGDTSWDSTNSVAGDRFFFGVSSIEAENDLSITKTQRTDTSSGSFVGTQLDVVQGSPVQYRLILANSTSIAVSGATYSDIIPAAITGVTVVSTTPSSGTTCTPSLSGNTISGTYNGPAGSTCTIIMQGTASTVGLVTNTATLVENSTDPDLSNNTSSVNTNIIAATNLAITKTGTSSVKAGQPVNYTIKVWNKGPAAVSDAVMTDVVPNNISGVYLRCTATGTATCGTHNSYVSGSNTRTATGINLPVDATGNTNYVTYTISGLAYQTGSFSNTATISSAAVPESNNSDNSASQATTITTDAPVTTGSPANQCMAAQATNVISPLAFTGYSDNSITQTANLTVNSAGTGYGIATNGAITVNGRIAWSYGIPRITGATLTIYINGTAYAVMTTVGASSNGDQATWTALNGASITPSTVALGSYGNVNTSVPFTLTLPTSVTSVTSGYAEFKNISPTGSSTVAGDDIGIAVDSILQCQKPIVKIAKISNGGTDTFGFTGLSNLSNSSGTAVTTDSVTTTAAATARTSTQTNYATANNTAVGITESAVSGYSLTAASCTDANSAVTGNTGSFGNLSGTTLTIPAANIKYGANLTCTFTNTKQRNLTLRKIWVNARINDAATITATGLNSFVSTANTASETDTAAAQAVTVGSTVTLGENISTGAGYYNAALSCTRNSDGAAVSVTGTNLTMPDADVTCGYTNSRKTANLTLQKIWANAKINDAVTVTATGLTSLSAVANTASETDAAAGQTVYAGDSITLGESFTVGSASNYNGSLACSGNATALSGNVLTVNTADNAITCSYTNSRIAQQLSLSKLWQNAVSGHTATATTTGGSNNPTFSSTSTGNNTTAGSAVTVYAGDVVTLPVETLGGGASTAQYNSTLACSGGTALASGAVARSITISNSTTATVCTYTNARKSATLTLAKIWSAGSIAGNTATVSSSGFGNNASSGTSTATAAGNTTTGTSVAVYAGESGTISETFGTGTASNYTATLACSGNSTALSGNTLTINPADTAINCSYTNTVIGADLAIDKTGTSGVTQGNTVSYSIKVWNKGPATASSSTFTDTVPTALTNVSWSCSASGSAVCGTASGSGNAISVTTGALPVNASSTAPTTGSYLTFTVTGTAGTAGNISNTASIAVTSGTDPVSSNNSSSASTSISAPAAIIADTPQKEARFVISPNLPTIYRGQAGTQLVTISNQGPDNATGTVATFKLRTQTGITVTSVKVAGGANCSLSSGEWSCPVGSVANGGSFQLEVGYDTTTSAALGTAIQADIRVSSNEFNPGSGVGETLYKVWGSNTTNEIRPNGAFWAGFKGPQGATPASGYDDETTAIINAWPLTQASPTGSYLVSAVSGANNNIYAASSTNASPMINRIITSMSTDPARSVTLPSLDSTSAGDNRRAWEFRTGVFVPQATNVTLCIGNTSVGIDDGAYIMLDGTSIGTQDSYAPGGYVSATVAFTAGYHSLNYRILNQNTYGGSSEVAQGLYGAIGILYNGTCNVAGYDAWVNTQIPASINIVEKQVVSITGQVFEDNSGSTAVSSNAYNGVKNTGEAGIAGSSVSITNCNSSSIATTTTDANGDYSFSLSPTDLPAGNFCIAQTNLTGYSSVSGTTGYSRATDRIVISNTAATSYGNHNFGDARLTALLSEDGQQTINAGGVADYPHRLTAQSVLTISSLNQTTSQQPANSSDQSWQAVVYRDSNCNGKVDSGESLFSQSLPLSLKNAEEVCLVQRVYAPATASMGAQHIGQLQASFSVTLADNSQITGSSLQRQDTTLLGSAGLTMQKGVRSVASCPSTAADTSGFSVQNQVQSGGYLEYEITYRNNTTKNLVDVSLKDSVPTGTVYKSVSCLSSPSGSCNANHNNGALLWQTGGTLLPNQQGKVRFCVQVP</sequence>
<dbReference type="Pfam" id="PF01345">
    <property type="entry name" value="DUF11"/>
    <property type="match status" value="3"/>
</dbReference>
<dbReference type="InterPro" id="IPR055371">
    <property type="entry name" value="SpaA_PFL_dom_4"/>
</dbReference>
<feature type="domain" description="SD-repeat containing protein B" evidence="6">
    <location>
        <begin position="1733"/>
        <end position="1816"/>
    </location>
</feature>
<comment type="subcellular location">
    <subcellularLocation>
        <location evidence="1">Secreted</location>
    </subcellularLocation>
</comment>
<feature type="domain" description="DUF11" evidence="5">
    <location>
        <begin position="240"/>
        <end position="348"/>
    </location>
</feature>
<dbReference type="GO" id="GO:0005576">
    <property type="term" value="C:extracellular region"/>
    <property type="evidence" value="ECO:0007669"/>
    <property type="project" value="UniProtKB-SubCell"/>
</dbReference>
<evidence type="ECO:0000256" key="2">
    <source>
        <dbReference type="ARBA" id="ARBA00022525"/>
    </source>
</evidence>
<dbReference type="Gene3D" id="2.60.40.10">
    <property type="entry name" value="Immunoglobulins"/>
    <property type="match status" value="2"/>
</dbReference>
<evidence type="ECO:0008006" key="10">
    <source>
        <dbReference type="Google" id="ProtNLM"/>
    </source>
</evidence>
<evidence type="ECO:0000256" key="3">
    <source>
        <dbReference type="ARBA" id="ARBA00022729"/>
    </source>
</evidence>
<organism evidence="8 9">
    <name type="scientific">Alkanindiges hydrocarboniclasticus</name>
    <dbReference type="NCBI Taxonomy" id="1907941"/>
    <lineage>
        <taxon>Bacteria</taxon>
        <taxon>Pseudomonadati</taxon>
        <taxon>Pseudomonadota</taxon>
        <taxon>Gammaproteobacteria</taxon>
        <taxon>Moraxellales</taxon>
        <taxon>Moraxellaceae</taxon>
        <taxon>Alkanindiges</taxon>
    </lineage>
</organism>
<comment type="caution">
    <text evidence="8">The sequence shown here is derived from an EMBL/GenBank/DDBJ whole genome shotgun (WGS) entry which is preliminary data.</text>
</comment>
<dbReference type="Pfam" id="PF24514">
    <property type="entry name" value="SpaA_4"/>
    <property type="match status" value="1"/>
</dbReference>
<dbReference type="InterPro" id="IPR001434">
    <property type="entry name" value="OmcB-like_DUF11"/>
</dbReference>
<evidence type="ECO:0000313" key="8">
    <source>
        <dbReference type="EMBL" id="ONG41042.1"/>
    </source>
</evidence>
<reference evidence="8 9" key="1">
    <citation type="submission" date="2016-10" db="EMBL/GenBank/DDBJ databases">
        <title>Draft Genome sequence of Alkanindiges sp. strain H1.</title>
        <authorList>
            <person name="Subhash Y."/>
            <person name="Lee S."/>
        </authorList>
    </citation>
    <scope>NUCLEOTIDE SEQUENCE [LARGE SCALE GENOMIC DNA]</scope>
    <source>
        <strain evidence="8 9">H1</strain>
    </source>
</reference>
<evidence type="ECO:0000259" key="6">
    <source>
        <dbReference type="Pfam" id="PF17210"/>
    </source>
</evidence>
<dbReference type="EMBL" id="MLCN01000014">
    <property type="protein sequence ID" value="ONG41042.1"/>
    <property type="molecule type" value="Genomic_DNA"/>
</dbReference>